<dbReference type="AlphaFoldDB" id="A0A2U1MPP1"/>
<dbReference type="PANTHER" id="PTHR33116">
    <property type="entry name" value="REVERSE TRANSCRIPTASE ZINC-BINDING DOMAIN-CONTAINING PROTEIN-RELATED-RELATED"/>
    <property type="match status" value="1"/>
</dbReference>
<proteinExistence type="predicted"/>
<name>A0A2U1MPP1_ARTAN</name>
<gene>
    <name evidence="1" type="ORF">CTI12_AA356300</name>
</gene>
<dbReference type="EMBL" id="PKPP01004683">
    <property type="protein sequence ID" value="PWA63235.1"/>
    <property type="molecule type" value="Genomic_DNA"/>
</dbReference>
<dbReference type="Proteomes" id="UP000245207">
    <property type="component" value="Unassembled WGS sequence"/>
</dbReference>
<dbReference type="OrthoDB" id="1427601at2759"/>
<keyword evidence="2" id="KW-1185">Reference proteome</keyword>
<reference evidence="1 2" key="1">
    <citation type="journal article" date="2018" name="Mol. Plant">
        <title>The genome of Artemisia annua provides insight into the evolution of Asteraceae family and artemisinin biosynthesis.</title>
        <authorList>
            <person name="Shen Q."/>
            <person name="Zhang L."/>
            <person name="Liao Z."/>
            <person name="Wang S."/>
            <person name="Yan T."/>
            <person name="Shi P."/>
            <person name="Liu M."/>
            <person name="Fu X."/>
            <person name="Pan Q."/>
            <person name="Wang Y."/>
            <person name="Lv Z."/>
            <person name="Lu X."/>
            <person name="Zhang F."/>
            <person name="Jiang W."/>
            <person name="Ma Y."/>
            <person name="Chen M."/>
            <person name="Hao X."/>
            <person name="Li L."/>
            <person name="Tang Y."/>
            <person name="Lv G."/>
            <person name="Zhou Y."/>
            <person name="Sun X."/>
            <person name="Brodelius P.E."/>
            <person name="Rose J.K.C."/>
            <person name="Tang K."/>
        </authorList>
    </citation>
    <scope>NUCLEOTIDE SEQUENCE [LARGE SCALE GENOMIC DNA]</scope>
    <source>
        <strain evidence="2">cv. Huhao1</strain>
        <tissue evidence="1">Leaf</tissue>
    </source>
</reference>
<protein>
    <submittedName>
        <fullName evidence="1">Ribonuclease H protein</fullName>
    </submittedName>
</protein>
<evidence type="ECO:0000313" key="2">
    <source>
        <dbReference type="Proteomes" id="UP000245207"/>
    </source>
</evidence>
<comment type="caution">
    <text evidence="1">The sequence shown here is derived from an EMBL/GenBank/DDBJ whole genome shotgun (WGS) entry which is preliminary data.</text>
</comment>
<accession>A0A2U1MPP1</accession>
<dbReference type="PANTHER" id="PTHR33116:SF78">
    <property type="entry name" value="OS12G0587133 PROTEIN"/>
    <property type="match status" value="1"/>
</dbReference>
<sequence length="256" mass="29615">MFPLPAQVNKQLESIRARFFWGIDDNEKKIQWVKWEAILNAKEKGGLGVGSLWAFNQTLIFKWRWRFLNGNDLLWGWNINWRREIRGGAELSQHSQLMSCIQNMCTNLDQDTWQWKFGDEESFTVRIAMWLDLHIPEFVNIADMFEWIDEHDGGSKQWRILNTTCVTVIWILWMYRNSVAGAEGGTGFPLGSILSHIPSRSCDEPVVSGFLGFGCVDIVVMSPRLVEKVGMIRRVASIKMKSFFHGVIVDEKAIMR</sequence>
<organism evidence="1 2">
    <name type="scientific">Artemisia annua</name>
    <name type="common">Sweet wormwood</name>
    <dbReference type="NCBI Taxonomy" id="35608"/>
    <lineage>
        <taxon>Eukaryota</taxon>
        <taxon>Viridiplantae</taxon>
        <taxon>Streptophyta</taxon>
        <taxon>Embryophyta</taxon>
        <taxon>Tracheophyta</taxon>
        <taxon>Spermatophyta</taxon>
        <taxon>Magnoliopsida</taxon>
        <taxon>eudicotyledons</taxon>
        <taxon>Gunneridae</taxon>
        <taxon>Pentapetalae</taxon>
        <taxon>asterids</taxon>
        <taxon>campanulids</taxon>
        <taxon>Asterales</taxon>
        <taxon>Asteraceae</taxon>
        <taxon>Asteroideae</taxon>
        <taxon>Anthemideae</taxon>
        <taxon>Artemisiinae</taxon>
        <taxon>Artemisia</taxon>
    </lineage>
</organism>
<evidence type="ECO:0000313" key="1">
    <source>
        <dbReference type="EMBL" id="PWA63235.1"/>
    </source>
</evidence>